<dbReference type="PANTHER" id="PTHR19211:SF117">
    <property type="entry name" value="ATP-BINDING CASSETTE SUB-FAMILY F MEMBER 3"/>
    <property type="match status" value="1"/>
</dbReference>
<dbReference type="InterPro" id="IPR003593">
    <property type="entry name" value="AAA+_ATPase"/>
</dbReference>
<proteinExistence type="predicted"/>
<dbReference type="AlphaFoldDB" id="A0A9K3LRZ2"/>
<keyword evidence="7" id="KW-1185">Reference proteome</keyword>
<name>A0A9K3LRZ2_9STRA</name>
<dbReference type="Proteomes" id="UP000693970">
    <property type="component" value="Unassembled WGS sequence"/>
</dbReference>
<keyword evidence="4" id="KW-0175">Coiled coil</keyword>
<dbReference type="InterPro" id="IPR050611">
    <property type="entry name" value="ABCF"/>
</dbReference>
<feature type="coiled-coil region" evidence="4">
    <location>
        <begin position="155"/>
        <end position="194"/>
    </location>
</feature>
<dbReference type="SMART" id="SM00382">
    <property type="entry name" value="AAA"/>
    <property type="match status" value="2"/>
</dbReference>
<comment type="caution">
    <text evidence="6">The sequence shown here is derived from an EMBL/GenBank/DDBJ whole genome shotgun (WGS) entry which is preliminary data.</text>
</comment>
<dbReference type="PANTHER" id="PTHR19211">
    <property type="entry name" value="ATP-BINDING TRANSPORT PROTEIN-RELATED"/>
    <property type="match status" value="1"/>
</dbReference>
<evidence type="ECO:0000313" key="7">
    <source>
        <dbReference type="Proteomes" id="UP000693970"/>
    </source>
</evidence>
<gene>
    <name evidence="6" type="ORF">IV203_029615</name>
</gene>
<keyword evidence="3" id="KW-0067">ATP-binding</keyword>
<evidence type="ECO:0000256" key="2">
    <source>
        <dbReference type="ARBA" id="ARBA00022741"/>
    </source>
</evidence>
<dbReference type="OrthoDB" id="2110130at2759"/>
<dbReference type="Pfam" id="PF00005">
    <property type="entry name" value="ABC_tran"/>
    <property type="match status" value="1"/>
</dbReference>
<dbReference type="GO" id="GO:0016887">
    <property type="term" value="F:ATP hydrolysis activity"/>
    <property type="evidence" value="ECO:0007669"/>
    <property type="project" value="InterPro"/>
</dbReference>
<evidence type="ECO:0000256" key="4">
    <source>
        <dbReference type="SAM" id="Coils"/>
    </source>
</evidence>
<dbReference type="Pfam" id="PF12848">
    <property type="entry name" value="ABC_tran_Xtn"/>
    <property type="match status" value="1"/>
</dbReference>
<sequence length="676" mass="75922">MPSPDQISQMQLDSLDDTDCYSSIWEQILSRSQGLPSNVNLWGGRGKGGRGLARRTLQPRDVVMEDVRLQYLGNSNPFLEGATIKLLHSHVYALIGRNGCGKSTLLKRIQHQKIPGWSPQWSSLYIPPDFPQEFLQLSSLQVFESYYTSCETVSKSAAEYRIRDLEEEMDKLTMEGDRENIERLCEEISTLEETMDPKRDFSRLNEMKTCLRELGIDPDASCDTLAPSQQKELLLLLASVLGDMVNLVLLDEPARNLDVHGLLRLRRHIEASSSTVLMVSHDVDLINDVATDIIDMHNQKLHYYPGNYDSYCLMKEQRATHILQQSVALEKKEENLRKTLQHLKEQPTPKRKGGSKKKAKAIASQRKKMEWNKKSIGELEASSNVFPEKKGLTAAQRLKLSSCMKTSPDKAVQFAFPQTTSEWGEPLIVAYDVGYGIDKEAIRKQSEEYREKFASIDNDGNICIIKRDGFLFDCVDICIEEGSINCLLGPDNCSSILLQILAKKLVPVEGTVYHPPGVRVGHCNSQIIGELISNADTSTTALVYLSQLYPHKGENEIRGHLAQFGLSPTSQGKTPLCCLSGGETFRFVLAKIMLEDFPVICIENPTASLDVESVQALAYGLQVWNGTIVMTSVDSFFLRMISDLRCFVILEDDGKLRKLPPEMKGIDAYLNNLFLD</sequence>
<feature type="domain" description="ABC transporter" evidence="5">
    <location>
        <begin position="57"/>
        <end position="323"/>
    </location>
</feature>
<dbReference type="PROSITE" id="PS50893">
    <property type="entry name" value="ABC_TRANSPORTER_2"/>
    <property type="match status" value="1"/>
</dbReference>
<organism evidence="6 7">
    <name type="scientific">Nitzschia inconspicua</name>
    <dbReference type="NCBI Taxonomy" id="303405"/>
    <lineage>
        <taxon>Eukaryota</taxon>
        <taxon>Sar</taxon>
        <taxon>Stramenopiles</taxon>
        <taxon>Ochrophyta</taxon>
        <taxon>Bacillariophyta</taxon>
        <taxon>Bacillariophyceae</taxon>
        <taxon>Bacillariophycidae</taxon>
        <taxon>Bacillariales</taxon>
        <taxon>Bacillariaceae</taxon>
        <taxon>Nitzschia</taxon>
    </lineage>
</organism>
<reference evidence="6" key="1">
    <citation type="journal article" date="2021" name="Sci. Rep.">
        <title>Diploid genomic architecture of Nitzschia inconspicua, an elite biomass production diatom.</title>
        <authorList>
            <person name="Oliver A."/>
            <person name="Podell S."/>
            <person name="Pinowska A."/>
            <person name="Traller J.C."/>
            <person name="Smith S.R."/>
            <person name="McClure R."/>
            <person name="Beliaev A."/>
            <person name="Bohutskyi P."/>
            <person name="Hill E.A."/>
            <person name="Rabines A."/>
            <person name="Zheng H."/>
            <person name="Allen L.Z."/>
            <person name="Kuo A."/>
            <person name="Grigoriev I.V."/>
            <person name="Allen A.E."/>
            <person name="Hazlebeck D."/>
            <person name="Allen E.E."/>
        </authorList>
    </citation>
    <scope>NUCLEOTIDE SEQUENCE</scope>
    <source>
        <strain evidence="6">Hildebrandi</strain>
    </source>
</reference>
<keyword evidence="1" id="KW-0677">Repeat</keyword>
<dbReference type="InterPro" id="IPR032781">
    <property type="entry name" value="ABC_tran_Xtn"/>
</dbReference>
<protein>
    <submittedName>
        <fullName evidence="6">ABC transporter ATPase</fullName>
    </submittedName>
</protein>
<evidence type="ECO:0000256" key="1">
    <source>
        <dbReference type="ARBA" id="ARBA00022737"/>
    </source>
</evidence>
<dbReference type="InterPro" id="IPR003439">
    <property type="entry name" value="ABC_transporter-like_ATP-bd"/>
</dbReference>
<evidence type="ECO:0000313" key="6">
    <source>
        <dbReference type="EMBL" id="KAG7366945.1"/>
    </source>
</evidence>
<evidence type="ECO:0000259" key="5">
    <source>
        <dbReference type="PROSITE" id="PS50893"/>
    </source>
</evidence>
<accession>A0A9K3LRZ2</accession>
<evidence type="ECO:0000256" key="3">
    <source>
        <dbReference type="ARBA" id="ARBA00022840"/>
    </source>
</evidence>
<dbReference type="GO" id="GO:0005524">
    <property type="term" value="F:ATP binding"/>
    <property type="evidence" value="ECO:0007669"/>
    <property type="project" value="UniProtKB-KW"/>
</dbReference>
<reference evidence="6" key="2">
    <citation type="submission" date="2021-04" db="EMBL/GenBank/DDBJ databases">
        <authorList>
            <person name="Podell S."/>
        </authorList>
    </citation>
    <scope>NUCLEOTIDE SEQUENCE</scope>
    <source>
        <strain evidence="6">Hildebrandi</strain>
    </source>
</reference>
<dbReference type="EMBL" id="JAGRRH010000007">
    <property type="protein sequence ID" value="KAG7366945.1"/>
    <property type="molecule type" value="Genomic_DNA"/>
</dbReference>
<keyword evidence="2" id="KW-0547">Nucleotide-binding</keyword>